<name>A0ABU8TQM0_9HYPH</name>
<dbReference type="Pfam" id="PF02120">
    <property type="entry name" value="Flg_hook"/>
    <property type="match status" value="1"/>
</dbReference>
<feature type="compositionally biased region" description="Polar residues" evidence="1">
    <location>
        <begin position="205"/>
        <end position="241"/>
    </location>
</feature>
<feature type="compositionally biased region" description="Low complexity" evidence="1">
    <location>
        <begin position="174"/>
        <end position="197"/>
    </location>
</feature>
<dbReference type="InterPro" id="IPR021136">
    <property type="entry name" value="Flagellar_hook_control-like_C"/>
</dbReference>
<feature type="region of interest" description="Disordered" evidence="1">
    <location>
        <begin position="84"/>
        <end position="133"/>
    </location>
</feature>
<feature type="compositionally biased region" description="Polar residues" evidence="1">
    <location>
        <begin position="409"/>
        <end position="419"/>
    </location>
</feature>
<feature type="compositionally biased region" description="Low complexity" evidence="1">
    <location>
        <begin position="84"/>
        <end position="113"/>
    </location>
</feature>
<keyword evidence="3" id="KW-0966">Cell projection</keyword>
<accession>A0ABU8TQM0</accession>
<feature type="compositionally biased region" description="Low complexity" evidence="1">
    <location>
        <begin position="452"/>
        <end position="480"/>
    </location>
</feature>
<dbReference type="Proteomes" id="UP001385499">
    <property type="component" value="Unassembled WGS sequence"/>
</dbReference>
<feature type="compositionally biased region" description="Low complexity" evidence="1">
    <location>
        <begin position="120"/>
        <end position="133"/>
    </location>
</feature>
<dbReference type="EMBL" id="JBAKIA010000019">
    <property type="protein sequence ID" value="MEJ8476455.1"/>
    <property type="molecule type" value="Genomic_DNA"/>
</dbReference>
<keyword evidence="3" id="KW-0282">Flagellum</keyword>
<keyword evidence="3" id="KW-0969">Cilium</keyword>
<sequence length="870" mass="85410">MVGHIAALQMASASSRGGAALKLEPGMEVPARVVSSGPDNILRLAVGKQTVDVQASTPLPKGTEVTLKVSGDTARPQIQIIPSAQGTSQSAALQQAGSAGGQPPQSPPSGTTSPTPPVSQSPSQPASQSPTQLQPQALLPDQTGATPGQIRASVTTQILTLPQTAALPQIVSSPNSQVQVSPPSVPAASPAAQPSVQTPGVTPAPSGTSSIPTNSPTPASASGVQTSAVSPPATGSTFASGTGNGTGAPTGSAVLPSQGSPQSSTAGPASQVSTTAPNTGASISGAGGNLQTALPGSPVPGALTGAASSPNTPAQNPAGPQSPLPAGGAPVNGGSNAVPTPPVASVLSASPAQVTAAPQAPAGSQGSSGAVAGQISGQGVAPATGQGAGGSALPQQPSAQLPSQIPLSATSQTSGQALPQTAVPGAAPVDAPASQAPQSLQTPQAGGALAQPGTSLPASASGATLPSTAAPAASAPTSGPIVTAQSAPLTAEAKPPLPTRSAPLAGPASQGSQGLQGGTQASQVSGRLVASYSPSVLLSGADASRAGRLPVSEPLQAAANRLLPGLESQQASLSGVFAQIGALSASVSSGKVSVSKPVQDVMQQILGLRLGGGAASVTGKTIAQSVANSGLFRENTQSVSGKSAALDLKSLLVQLRGMLDGLGVKQMPVKPLVQPPVPGLRNGPSGQTPAAGASLHFVPDGEPEAQAQLTRLMQSTDSALARIRLSQMASRGLGKEEASSRPTGSARAMDVVMDLPLAVGQETAVLQMQIGRDPEHDQGENDAEKAWRLRFGLDLTATGPVEAAVSLRGGGTYVSLWLEREDTHRNLSAQRDTIEAAFAHAGLELQELRFIRGQPIRSKAAAGARVDRQS</sequence>
<feature type="region of interest" description="Disordered" evidence="1">
    <location>
        <begin position="174"/>
        <end position="344"/>
    </location>
</feature>
<feature type="compositionally biased region" description="Low complexity" evidence="1">
    <location>
        <begin position="391"/>
        <end position="408"/>
    </location>
</feature>
<feature type="compositionally biased region" description="Low complexity" evidence="1">
    <location>
        <begin position="505"/>
        <end position="522"/>
    </location>
</feature>
<reference evidence="3 4" key="1">
    <citation type="submission" date="2024-02" db="EMBL/GenBank/DDBJ databases">
        <title>Roseibium algae sp. nov., isolated from marine alga (Grateloupia sp.), showing potential in myo-inositol conversion.</title>
        <authorList>
            <person name="Wang Y."/>
        </authorList>
    </citation>
    <scope>NUCLEOTIDE SEQUENCE [LARGE SCALE GENOMIC DNA]</scope>
    <source>
        <strain evidence="3 4">H3510</strain>
    </source>
</reference>
<comment type="caution">
    <text evidence="3">The sequence shown here is derived from an EMBL/GenBank/DDBJ whole genome shotgun (WGS) entry which is preliminary data.</text>
</comment>
<protein>
    <submittedName>
        <fullName evidence="3">Flagellar hook-length control protein FliK</fullName>
    </submittedName>
</protein>
<dbReference type="RefSeq" id="WP_340277005.1">
    <property type="nucleotide sequence ID" value="NZ_JBAKIA010000019.1"/>
</dbReference>
<feature type="domain" description="Flagellar hook-length control protein-like C-terminal" evidence="2">
    <location>
        <begin position="780"/>
        <end position="850"/>
    </location>
</feature>
<feature type="compositionally biased region" description="Low complexity" evidence="1">
    <location>
        <begin position="422"/>
        <end position="433"/>
    </location>
</feature>
<evidence type="ECO:0000259" key="2">
    <source>
        <dbReference type="Pfam" id="PF02120"/>
    </source>
</evidence>
<feature type="compositionally biased region" description="Polar residues" evidence="1">
    <location>
        <begin position="255"/>
        <end position="282"/>
    </location>
</feature>
<evidence type="ECO:0000256" key="1">
    <source>
        <dbReference type="SAM" id="MobiDB-lite"/>
    </source>
</evidence>
<feature type="compositionally biased region" description="Polar residues" evidence="1">
    <location>
        <begin position="306"/>
        <end position="319"/>
    </location>
</feature>
<feature type="compositionally biased region" description="Low complexity" evidence="1">
    <location>
        <begin position="357"/>
        <end position="381"/>
    </location>
</feature>
<keyword evidence="4" id="KW-1185">Reference proteome</keyword>
<proteinExistence type="predicted"/>
<feature type="region of interest" description="Disordered" evidence="1">
    <location>
        <begin position="357"/>
        <end position="522"/>
    </location>
</feature>
<evidence type="ECO:0000313" key="4">
    <source>
        <dbReference type="Proteomes" id="UP001385499"/>
    </source>
</evidence>
<organism evidence="3 4">
    <name type="scientific">Roseibium algae</name>
    <dbReference type="NCBI Taxonomy" id="3123038"/>
    <lineage>
        <taxon>Bacteria</taxon>
        <taxon>Pseudomonadati</taxon>
        <taxon>Pseudomonadota</taxon>
        <taxon>Alphaproteobacteria</taxon>
        <taxon>Hyphomicrobiales</taxon>
        <taxon>Stappiaceae</taxon>
        <taxon>Roseibium</taxon>
    </lineage>
</organism>
<gene>
    <name evidence="3" type="ORF">V6575_20380</name>
</gene>
<evidence type="ECO:0000313" key="3">
    <source>
        <dbReference type="EMBL" id="MEJ8476455.1"/>
    </source>
</evidence>
<feature type="compositionally biased region" description="Polar residues" evidence="1">
    <location>
        <begin position="435"/>
        <end position="444"/>
    </location>
</feature>